<proteinExistence type="predicted"/>
<dbReference type="Gene3D" id="3.60.110.10">
    <property type="entry name" value="Carbon-nitrogen hydrolase"/>
    <property type="match status" value="1"/>
</dbReference>
<dbReference type="RefSeq" id="WP_262397784.1">
    <property type="nucleotide sequence ID" value="NZ_JACRTC010000004.1"/>
</dbReference>
<keyword evidence="1" id="KW-0378">Hydrolase</keyword>
<dbReference type="PANTHER" id="PTHR43674">
    <property type="entry name" value="NITRILASE C965.09-RELATED"/>
    <property type="match status" value="1"/>
</dbReference>
<protein>
    <recommendedName>
        <fullName evidence="3">CN hydrolase domain-containing protein</fullName>
    </recommendedName>
</protein>
<feature type="region of interest" description="Disordered" evidence="2">
    <location>
        <begin position="350"/>
        <end position="381"/>
    </location>
</feature>
<evidence type="ECO:0000313" key="4">
    <source>
        <dbReference type="EMBL" id="MBC8570688.1"/>
    </source>
</evidence>
<gene>
    <name evidence="4" type="ORF">H8709_07565</name>
</gene>
<comment type="caution">
    <text evidence="4">The sequence shown here is derived from an EMBL/GenBank/DDBJ whole genome shotgun (WGS) entry which is preliminary data.</text>
</comment>
<keyword evidence="5" id="KW-1185">Reference proteome</keyword>
<dbReference type="InterPro" id="IPR050345">
    <property type="entry name" value="Aliph_Amidase/BUP"/>
</dbReference>
<evidence type="ECO:0000256" key="2">
    <source>
        <dbReference type="SAM" id="MobiDB-lite"/>
    </source>
</evidence>
<dbReference type="GO" id="GO:0016811">
    <property type="term" value="F:hydrolase activity, acting on carbon-nitrogen (but not peptide) bonds, in linear amides"/>
    <property type="evidence" value="ECO:0007669"/>
    <property type="project" value="UniProtKB-ARBA"/>
</dbReference>
<dbReference type="PROSITE" id="PS50263">
    <property type="entry name" value="CN_HYDROLASE"/>
    <property type="match status" value="1"/>
</dbReference>
<evidence type="ECO:0000259" key="3">
    <source>
        <dbReference type="PROSITE" id="PS50263"/>
    </source>
</evidence>
<evidence type="ECO:0000256" key="1">
    <source>
        <dbReference type="ARBA" id="ARBA00022801"/>
    </source>
</evidence>
<name>A0A926EBD8_9FIRM</name>
<accession>A0A926EBD8</accession>
<dbReference type="Pfam" id="PF00795">
    <property type="entry name" value="CN_hydrolase"/>
    <property type="match status" value="1"/>
</dbReference>
<dbReference type="PANTHER" id="PTHR43674:SF2">
    <property type="entry name" value="BETA-UREIDOPROPIONASE"/>
    <property type="match status" value="1"/>
</dbReference>
<feature type="domain" description="CN hydrolase" evidence="3">
    <location>
        <begin position="45"/>
        <end position="317"/>
    </location>
</feature>
<dbReference type="InterPro" id="IPR036526">
    <property type="entry name" value="C-N_Hydrolase_sf"/>
</dbReference>
<organism evidence="4 5">
    <name type="scientific">Zongyangia hominis</name>
    <dbReference type="NCBI Taxonomy" id="2763677"/>
    <lineage>
        <taxon>Bacteria</taxon>
        <taxon>Bacillati</taxon>
        <taxon>Bacillota</taxon>
        <taxon>Clostridia</taxon>
        <taxon>Eubacteriales</taxon>
        <taxon>Oscillospiraceae</taxon>
        <taxon>Zongyangia</taxon>
    </lineage>
</organism>
<dbReference type="InterPro" id="IPR003010">
    <property type="entry name" value="C-N_Hydrolase"/>
</dbReference>
<sequence length="381" mass="42224">MNGFSLRMARKKILSKAKPKKLLELIDNLEITPSGNMARFSPQDIRVSAVSMTVKPYQSLFDYIADMNAYIQKAREEGAQLVVFPEYAGMLILSALPVWHKFQKEVLSAGDLEEGLGRALDMMEELSEAVSEVYLTVFSELARLHDLYILSGSILTREEDRLYNRAYLFDHFGYLAATQDKIFLSALEQRMGLSCGKETVVADTEIGKLAILIGADANYFEVADIAVKKGAQILLGCDLSMGPFNPYSAQVGMEMRVQETGVFGVKSVLLGELPFDVKLYAKSGIYAPFSCTSDLSGVLAQSDSYKHDAVLTASLDLSRLEYARDIYTSDHNPALCRKNAPRGYMLLSVAPPAAPKINGPREETEDREEQEPSRRETAGVR</sequence>
<dbReference type="EMBL" id="JACRTC010000004">
    <property type="protein sequence ID" value="MBC8570688.1"/>
    <property type="molecule type" value="Genomic_DNA"/>
</dbReference>
<reference evidence="4" key="1">
    <citation type="submission" date="2020-08" db="EMBL/GenBank/DDBJ databases">
        <title>Genome public.</title>
        <authorList>
            <person name="Liu C."/>
            <person name="Sun Q."/>
        </authorList>
    </citation>
    <scope>NUCLEOTIDE SEQUENCE</scope>
    <source>
        <strain evidence="4">NSJ-54</strain>
    </source>
</reference>
<dbReference type="Proteomes" id="UP000660861">
    <property type="component" value="Unassembled WGS sequence"/>
</dbReference>
<dbReference type="AlphaFoldDB" id="A0A926EBD8"/>
<dbReference type="SUPFAM" id="SSF56317">
    <property type="entry name" value="Carbon-nitrogen hydrolase"/>
    <property type="match status" value="1"/>
</dbReference>
<feature type="compositionally biased region" description="Basic and acidic residues" evidence="2">
    <location>
        <begin position="359"/>
        <end position="381"/>
    </location>
</feature>
<evidence type="ECO:0000313" key="5">
    <source>
        <dbReference type="Proteomes" id="UP000660861"/>
    </source>
</evidence>